<proteinExistence type="inferred from homology"/>
<dbReference type="SUPFAM" id="SSF51419">
    <property type="entry name" value="PLP-binding barrel"/>
    <property type="match status" value="1"/>
</dbReference>
<evidence type="ECO:0000259" key="2">
    <source>
        <dbReference type="Pfam" id="PF01168"/>
    </source>
</evidence>
<dbReference type="Gene3D" id="3.20.20.10">
    <property type="entry name" value="Alanine racemase"/>
    <property type="match status" value="1"/>
</dbReference>
<dbReference type="NCBIfam" id="TIGR00044">
    <property type="entry name" value="YggS family pyridoxal phosphate-dependent enzyme"/>
    <property type="match status" value="1"/>
</dbReference>
<gene>
    <name evidence="3" type="ORF">MNBD_DELTA04-629</name>
</gene>
<reference evidence="3" key="1">
    <citation type="submission" date="2018-06" db="EMBL/GenBank/DDBJ databases">
        <authorList>
            <person name="Zhirakovskaya E."/>
        </authorList>
    </citation>
    <scope>NUCLEOTIDE SEQUENCE</scope>
</reference>
<keyword evidence="1" id="KW-0663">Pyridoxal phosphate</keyword>
<dbReference type="InterPro" id="IPR011078">
    <property type="entry name" value="PyrdxlP_homeostasis"/>
</dbReference>
<dbReference type="PIRSF" id="PIRSF004848">
    <property type="entry name" value="YBL036c_PLPDEIII"/>
    <property type="match status" value="1"/>
</dbReference>
<dbReference type="GO" id="GO:0030170">
    <property type="term" value="F:pyridoxal phosphate binding"/>
    <property type="evidence" value="ECO:0007669"/>
    <property type="project" value="InterPro"/>
</dbReference>
<dbReference type="PANTHER" id="PTHR10146">
    <property type="entry name" value="PROLINE SYNTHETASE CO-TRANSCRIBED BACTERIAL HOMOLOG PROTEIN"/>
    <property type="match status" value="1"/>
</dbReference>
<feature type="domain" description="Alanine racemase N-terminal" evidence="2">
    <location>
        <begin position="6"/>
        <end position="227"/>
    </location>
</feature>
<dbReference type="PANTHER" id="PTHR10146:SF14">
    <property type="entry name" value="PYRIDOXAL PHOSPHATE HOMEOSTASIS PROTEIN"/>
    <property type="match status" value="1"/>
</dbReference>
<evidence type="ECO:0000256" key="1">
    <source>
        <dbReference type="ARBA" id="ARBA00022898"/>
    </source>
</evidence>
<dbReference type="FunFam" id="3.20.20.10:FF:000018">
    <property type="entry name" value="Pyridoxal phosphate homeostasis protein"/>
    <property type="match status" value="1"/>
</dbReference>
<sequence length="229" mass="25046">MICAKLQEIRQQIAEAAERSGRNPDDVRLLAVSKRQGLEKIREAFQCGQVLFGENYLQEAKDKIARLDPAISWHFIGHLQSNKAKTAVELFQMVETVDRLKIAQALDNHAAALGRCLDILVQVNIGREKQKSGVEPQHAGQLIQEVGKLKHLRVRGLMAMPPYAASPEASRPYFKALKNLAGQFTAAGLFSPDSPVELSMGMSGDFIVAVEEGATLVRVGTALFGERAG</sequence>
<organism evidence="3">
    <name type="scientific">hydrothermal vent metagenome</name>
    <dbReference type="NCBI Taxonomy" id="652676"/>
    <lineage>
        <taxon>unclassified sequences</taxon>
        <taxon>metagenomes</taxon>
        <taxon>ecological metagenomes</taxon>
    </lineage>
</organism>
<dbReference type="Pfam" id="PF01168">
    <property type="entry name" value="Ala_racemase_N"/>
    <property type="match status" value="1"/>
</dbReference>
<dbReference type="EMBL" id="UOEY01000095">
    <property type="protein sequence ID" value="VAW40075.1"/>
    <property type="molecule type" value="Genomic_DNA"/>
</dbReference>
<accession>A0A3B0V906</accession>
<dbReference type="CDD" id="cd00635">
    <property type="entry name" value="PLPDE_III_YBL036c_like"/>
    <property type="match status" value="1"/>
</dbReference>
<dbReference type="AlphaFoldDB" id="A0A3B0V906"/>
<dbReference type="HAMAP" id="MF_02087">
    <property type="entry name" value="PLP_homeostasis"/>
    <property type="match status" value="1"/>
</dbReference>
<protein>
    <submittedName>
        <fullName evidence="3">UPF0001 protein YggS</fullName>
    </submittedName>
</protein>
<name>A0A3B0V906_9ZZZZ</name>
<dbReference type="InterPro" id="IPR001608">
    <property type="entry name" value="Ala_racemase_N"/>
</dbReference>
<dbReference type="InterPro" id="IPR029066">
    <property type="entry name" value="PLP-binding_barrel"/>
</dbReference>
<evidence type="ECO:0000313" key="3">
    <source>
        <dbReference type="EMBL" id="VAW40075.1"/>
    </source>
</evidence>